<dbReference type="Proteomes" id="UP000007800">
    <property type="component" value="Unassembled WGS sequence"/>
</dbReference>
<dbReference type="AlphaFoldDB" id="C5K992"/>
<dbReference type="InParanoid" id="C5K992"/>
<dbReference type="RefSeq" id="XP_002787155.1">
    <property type="nucleotide sequence ID" value="XM_002787109.1"/>
</dbReference>
<protein>
    <recommendedName>
        <fullName evidence="5">K Homology domain-containing protein</fullName>
    </recommendedName>
</protein>
<gene>
    <name evidence="3" type="ORF">Pmar_PMAR017984</name>
</gene>
<dbReference type="PROSITE" id="PS50084">
    <property type="entry name" value="KH_TYPE_1"/>
    <property type="match status" value="1"/>
</dbReference>
<keyword evidence="4" id="KW-1185">Reference proteome</keyword>
<evidence type="ECO:0000313" key="3">
    <source>
        <dbReference type="EMBL" id="EER18951.1"/>
    </source>
</evidence>
<dbReference type="EMBL" id="GG671426">
    <property type="protein sequence ID" value="EER18951.1"/>
    <property type="molecule type" value="Genomic_DNA"/>
</dbReference>
<accession>C5K992</accession>
<keyword evidence="1" id="KW-0694">RNA-binding</keyword>
<feature type="region of interest" description="Disordered" evidence="2">
    <location>
        <begin position="1"/>
        <end position="21"/>
    </location>
</feature>
<dbReference type="GeneID" id="9049439"/>
<reference evidence="3 4" key="1">
    <citation type="submission" date="2008-07" db="EMBL/GenBank/DDBJ databases">
        <authorList>
            <person name="El-Sayed N."/>
            <person name="Caler E."/>
            <person name="Inman J."/>
            <person name="Amedeo P."/>
            <person name="Hass B."/>
            <person name="Wortman J."/>
        </authorList>
    </citation>
    <scope>NUCLEOTIDE SEQUENCE [LARGE SCALE GENOMIC DNA]</scope>
    <source>
        <strain evidence="4">ATCC 50983 / TXsc</strain>
    </source>
</reference>
<sequence>MAVAIQNPTFTRPSNHRDNEETLRAPVWLQAYGHSSNFEAPSSTSGVEPQLNNHYYGMHDSQEDSLLGVNMQSRTMASANSSQVAQDFISIINDTAIDEGEPPTAEDDMTASQATAMIEEVLASGGESTGTVEDMVQSSDIMAGSLGRTEGFQMAASAWTPLLNVEQSYCKILITHKQAGAIIGQNGAEIAALEK</sequence>
<evidence type="ECO:0000256" key="1">
    <source>
        <dbReference type="PROSITE-ProRule" id="PRU00117"/>
    </source>
</evidence>
<feature type="compositionally biased region" description="Polar residues" evidence="2">
    <location>
        <begin position="1"/>
        <end position="13"/>
    </location>
</feature>
<proteinExistence type="predicted"/>
<evidence type="ECO:0008006" key="5">
    <source>
        <dbReference type="Google" id="ProtNLM"/>
    </source>
</evidence>
<dbReference type="GO" id="GO:0003723">
    <property type="term" value="F:RNA binding"/>
    <property type="evidence" value="ECO:0007669"/>
    <property type="project" value="UniProtKB-UniRule"/>
</dbReference>
<evidence type="ECO:0000256" key="2">
    <source>
        <dbReference type="SAM" id="MobiDB-lite"/>
    </source>
</evidence>
<organism evidence="4">
    <name type="scientific">Perkinsus marinus (strain ATCC 50983 / TXsc)</name>
    <dbReference type="NCBI Taxonomy" id="423536"/>
    <lineage>
        <taxon>Eukaryota</taxon>
        <taxon>Sar</taxon>
        <taxon>Alveolata</taxon>
        <taxon>Perkinsozoa</taxon>
        <taxon>Perkinsea</taxon>
        <taxon>Perkinsida</taxon>
        <taxon>Perkinsidae</taxon>
        <taxon>Perkinsus</taxon>
    </lineage>
</organism>
<feature type="non-terminal residue" evidence="3">
    <location>
        <position position="195"/>
    </location>
</feature>
<name>C5K992_PERM5</name>
<evidence type="ECO:0000313" key="4">
    <source>
        <dbReference type="Proteomes" id="UP000007800"/>
    </source>
</evidence>